<gene>
    <name evidence="1" type="ORF">HNP76_000092</name>
</gene>
<dbReference type="EMBL" id="JACHFQ010000001">
    <property type="protein sequence ID" value="MBB5224752.1"/>
    <property type="molecule type" value="Genomic_DNA"/>
</dbReference>
<accession>A0A7W8G6H4</accession>
<dbReference type="AlphaFoldDB" id="A0A7W8G6H4"/>
<name>A0A7W8G6H4_9SPIR</name>
<comment type="caution">
    <text evidence="1">The sequence shown here is derived from an EMBL/GenBank/DDBJ whole genome shotgun (WGS) entry which is preliminary data.</text>
</comment>
<dbReference type="InterPro" id="IPR041881">
    <property type="entry name" value="PqqD_sf"/>
</dbReference>
<dbReference type="Gene3D" id="1.10.10.1150">
    <property type="entry name" value="Coenzyme PQQ synthesis protein D (PqqD)"/>
    <property type="match status" value="1"/>
</dbReference>
<keyword evidence="2" id="KW-1185">Reference proteome</keyword>
<evidence type="ECO:0000313" key="2">
    <source>
        <dbReference type="Proteomes" id="UP000518887"/>
    </source>
</evidence>
<organism evidence="1 2">
    <name type="scientific">Treponema ruminis</name>
    <dbReference type="NCBI Taxonomy" id="744515"/>
    <lineage>
        <taxon>Bacteria</taxon>
        <taxon>Pseudomonadati</taxon>
        <taxon>Spirochaetota</taxon>
        <taxon>Spirochaetia</taxon>
        <taxon>Spirochaetales</taxon>
        <taxon>Treponemataceae</taxon>
        <taxon>Treponema</taxon>
    </lineage>
</organism>
<dbReference type="RefSeq" id="WP_184656359.1">
    <property type="nucleotide sequence ID" value="NZ_JACHFQ010000001.1"/>
</dbReference>
<sequence>MKEKTKKLPANYMDIVFVRSGDSPWRLREDGLVEVDMENRGFFNAVAQKFFKRPRISHIALDKYGTKVWLALDGQSTVNDVLQKMKEAFPDESEKMLNRVVHFLNTLEIHKFVVRQ</sequence>
<dbReference type="Proteomes" id="UP000518887">
    <property type="component" value="Unassembled WGS sequence"/>
</dbReference>
<dbReference type="InterPro" id="IPR008792">
    <property type="entry name" value="PQQD"/>
</dbReference>
<evidence type="ECO:0008006" key="3">
    <source>
        <dbReference type="Google" id="ProtNLM"/>
    </source>
</evidence>
<reference evidence="1 2" key="1">
    <citation type="submission" date="2020-08" db="EMBL/GenBank/DDBJ databases">
        <title>Genomic Encyclopedia of Type Strains, Phase IV (KMG-IV): sequencing the most valuable type-strain genomes for metagenomic binning, comparative biology and taxonomic classification.</title>
        <authorList>
            <person name="Goeker M."/>
        </authorList>
    </citation>
    <scope>NUCLEOTIDE SEQUENCE [LARGE SCALE GENOMIC DNA]</scope>
    <source>
        <strain evidence="1 2">DSM 103462</strain>
    </source>
</reference>
<evidence type="ECO:0000313" key="1">
    <source>
        <dbReference type="EMBL" id="MBB5224752.1"/>
    </source>
</evidence>
<dbReference type="Pfam" id="PF05402">
    <property type="entry name" value="PqqD"/>
    <property type="match status" value="1"/>
</dbReference>
<proteinExistence type="predicted"/>
<protein>
    <recommendedName>
        <fullName evidence="3">PqqD family protein</fullName>
    </recommendedName>
</protein>